<evidence type="ECO:0000259" key="2">
    <source>
        <dbReference type="Pfam" id="PF00171"/>
    </source>
</evidence>
<keyword evidence="4" id="KW-1185">Reference proteome</keyword>
<accession>A0A1B2I1T4</accession>
<gene>
    <name evidence="3" type="ORF">BED41_01800</name>
</gene>
<feature type="domain" description="Aldehyde dehydrogenase" evidence="2">
    <location>
        <begin position="10"/>
        <end position="273"/>
    </location>
</feature>
<dbReference type="InterPro" id="IPR016163">
    <property type="entry name" value="Ald_DH_C"/>
</dbReference>
<dbReference type="Gene3D" id="3.40.309.10">
    <property type="entry name" value="Aldehyde Dehydrogenase, Chain A, domain 2"/>
    <property type="match status" value="1"/>
</dbReference>
<evidence type="ECO:0000313" key="3">
    <source>
        <dbReference type="EMBL" id="ANZ43934.1"/>
    </source>
</evidence>
<proteinExistence type="predicted"/>
<sequence>MAKHEVTPEQLAQLDEIFARARAAEKQIENYTQEQVDRMVRCVAWAAGNPKTFQEICWMGVDEAGAGDRNGRYGKRHKILGVLRDALRQKSVGAIETIPEKGITRYAKPAGVITSLIPMTNPELTPIVTAIYALKARDVVVFSPHPRTVKTTNKVVQVMRDALASIGENPDFLQCVSEVNMDLVAETMKRCDLIMATGGPAMTKAAHSSGKPAYCSGAGNATMIYDETAIPAEAARNTRISKTSDFGSGCSADGNIIISDAIYDETVKALIAEGGYLATDEERALLKKAMWDEEGHRIVATVAVSPQELCRKAGFEIPEDRKFVMVNSEGIGKEFKFSGEKLTTLLTIYKYEGEFENALKMMDEIYKVGGRGHSCGIYSFDEDHIQRLALRAPVTRVMVRQPQSKANAGSAENGMPMTSSMGCGTWGGNQVSENIALKHYMNSTWVARPIMKDQPSEDVLFGEFYDGSVTREQGEVIKF</sequence>
<dbReference type="PANTHER" id="PTHR11699">
    <property type="entry name" value="ALDEHYDE DEHYDROGENASE-RELATED"/>
    <property type="match status" value="1"/>
</dbReference>
<dbReference type="EMBL" id="CP016757">
    <property type="protein sequence ID" value="ANZ43934.1"/>
    <property type="molecule type" value="Genomic_DNA"/>
</dbReference>
<dbReference type="AlphaFoldDB" id="A0A1B2I1T4"/>
<dbReference type="STRING" id="1197717.BED41_01800"/>
<protein>
    <submittedName>
        <fullName evidence="3">Aldehyde dehydrogenase</fullName>
    </submittedName>
</protein>
<dbReference type="InterPro" id="IPR016161">
    <property type="entry name" value="Ald_DH/histidinol_DH"/>
</dbReference>
<dbReference type="Gene3D" id="3.40.605.10">
    <property type="entry name" value="Aldehyde Dehydrogenase, Chain A, domain 1"/>
    <property type="match status" value="1"/>
</dbReference>
<dbReference type="OrthoDB" id="9804734at2"/>
<dbReference type="InterPro" id="IPR015590">
    <property type="entry name" value="Aldehyde_DH_dom"/>
</dbReference>
<dbReference type="KEGG" id="cpor:BED41_01800"/>
<dbReference type="RefSeq" id="WP_066742329.1">
    <property type="nucleotide sequence ID" value="NZ_CP016757.1"/>
</dbReference>
<evidence type="ECO:0000256" key="1">
    <source>
        <dbReference type="ARBA" id="ARBA00023002"/>
    </source>
</evidence>
<dbReference type="GO" id="GO:0016620">
    <property type="term" value="F:oxidoreductase activity, acting on the aldehyde or oxo group of donors, NAD or NADP as acceptor"/>
    <property type="evidence" value="ECO:0007669"/>
    <property type="project" value="InterPro"/>
</dbReference>
<organism evidence="3 4">
    <name type="scientific">Cloacibacillus porcorum</name>
    <dbReference type="NCBI Taxonomy" id="1197717"/>
    <lineage>
        <taxon>Bacteria</taxon>
        <taxon>Thermotogati</taxon>
        <taxon>Synergistota</taxon>
        <taxon>Synergistia</taxon>
        <taxon>Synergistales</taxon>
        <taxon>Synergistaceae</taxon>
        <taxon>Cloacibacillus</taxon>
    </lineage>
</organism>
<dbReference type="GeneID" id="83056582"/>
<keyword evidence="1" id="KW-0560">Oxidoreductase</keyword>
<dbReference type="Pfam" id="PF00171">
    <property type="entry name" value="Aldedh"/>
    <property type="match status" value="1"/>
</dbReference>
<dbReference type="Proteomes" id="UP000093044">
    <property type="component" value="Chromosome"/>
</dbReference>
<name>A0A1B2I1T4_9BACT</name>
<reference evidence="3" key="1">
    <citation type="submission" date="2016-08" db="EMBL/GenBank/DDBJ databases">
        <title>Complete genome of Cloacibacillus porcorum.</title>
        <authorList>
            <person name="Looft T."/>
            <person name="Bayles D.O."/>
            <person name="Alt D.P."/>
        </authorList>
    </citation>
    <scope>NUCLEOTIDE SEQUENCE [LARGE SCALE GENOMIC DNA]</scope>
    <source>
        <strain evidence="3">CL-84</strain>
    </source>
</reference>
<evidence type="ECO:0000313" key="4">
    <source>
        <dbReference type="Proteomes" id="UP000093044"/>
    </source>
</evidence>
<dbReference type="SUPFAM" id="SSF53720">
    <property type="entry name" value="ALDH-like"/>
    <property type="match status" value="1"/>
</dbReference>
<dbReference type="InterPro" id="IPR016162">
    <property type="entry name" value="Ald_DH_N"/>
</dbReference>